<feature type="region of interest" description="Disordered" evidence="1">
    <location>
        <begin position="43"/>
        <end position="62"/>
    </location>
</feature>
<reference evidence="2" key="2">
    <citation type="submission" date="2020-11" db="EMBL/GenBank/DDBJ databases">
        <authorList>
            <person name="McCartney M.A."/>
            <person name="Auch B."/>
            <person name="Kono T."/>
            <person name="Mallez S."/>
            <person name="Becker A."/>
            <person name="Gohl D.M."/>
            <person name="Silverstein K.A.T."/>
            <person name="Koren S."/>
            <person name="Bechman K.B."/>
            <person name="Herman A."/>
            <person name="Abrahante J.E."/>
            <person name="Garbe J."/>
        </authorList>
    </citation>
    <scope>NUCLEOTIDE SEQUENCE</scope>
    <source>
        <strain evidence="2">Duluth1</strain>
        <tissue evidence="2">Whole animal</tissue>
    </source>
</reference>
<dbReference type="AlphaFoldDB" id="A0A9D4J9X9"/>
<comment type="caution">
    <text evidence="2">The sequence shown here is derived from an EMBL/GenBank/DDBJ whole genome shotgun (WGS) entry which is preliminary data.</text>
</comment>
<proteinExistence type="predicted"/>
<reference evidence="2" key="1">
    <citation type="journal article" date="2019" name="bioRxiv">
        <title>The Genome of the Zebra Mussel, Dreissena polymorpha: A Resource for Invasive Species Research.</title>
        <authorList>
            <person name="McCartney M.A."/>
            <person name="Auch B."/>
            <person name="Kono T."/>
            <person name="Mallez S."/>
            <person name="Zhang Y."/>
            <person name="Obille A."/>
            <person name="Becker A."/>
            <person name="Abrahante J.E."/>
            <person name="Garbe J."/>
            <person name="Badalamenti J.P."/>
            <person name="Herman A."/>
            <person name="Mangelson H."/>
            <person name="Liachko I."/>
            <person name="Sullivan S."/>
            <person name="Sone E.D."/>
            <person name="Koren S."/>
            <person name="Silverstein K.A.T."/>
            <person name="Beckman K.B."/>
            <person name="Gohl D.M."/>
        </authorList>
    </citation>
    <scope>NUCLEOTIDE SEQUENCE</scope>
    <source>
        <strain evidence="2">Duluth1</strain>
        <tissue evidence="2">Whole animal</tissue>
    </source>
</reference>
<sequence length="62" mass="7008">MDSLEKPVQTRIGCGVEVQGQLCCIRSLRTLTSKDPSQTMHEYLKKHKKGDRNPTAKNKIIP</sequence>
<evidence type="ECO:0000313" key="2">
    <source>
        <dbReference type="EMBL" id="KAH3803990.1"/>
    </source>
</evidence>
<protein>
    <submittedName>
        <fullName evidence="2">Uncharacterized protein</fullName>
    </submittedName>
</protein>
<organism evidence="2 3">
    <name type="scientific">Dreissena polymorpha</name>
    <name type="common">Zebra mussel</name>
    <name type="synonym">Mytilus polymorpha</name>
    <dbReference type="NCBI Taxonomy" id="45954"/>
    <lineage>
        <taxon>Eukaryota</taxon>
        <taxon>Metazoa</taxon>
        <taxon>Spiralia</taxon>
        <taxon>Lophotrochozoa</taxon>
        <taxon>Mollusca</taxon>
        <taxon>Bivalvia</taxon>
        <taxon>Autobranchia</taxon>
        <taxon>Heteroconchia</taxon>
        <taxon>Euheterodonta</taxon>
        <taxon>Imparidentia</taxon>
        <taxon>Neoheterodontei</taxon>
        <taxon>Myida</taxon>
        <taxon>Dreissenoidea</taxon>
        <taxon>Dreissenidae</taxon>
        <taxon>Dreissena</taxon>
    </lineage>
</organism>
<evidence type="ECO:0000313" key="3">
    <source>
        <dbReference type="Proteomes" id="UP000828390"/>
    </source>
</evidence>
<name>A0A9D4J9X9_DREPO</name>
<keyword evidence="3" id="KW-1185">Reference proteome</keyword>
<evidence type="ECO:0000256" key="1">
    <source>
        <dbReference type="SAM" id="MobiDB-lite"/>
    </source>
</evidence>
<accession>A0A9D4J9X9</accession>
<dbReference type="Proteomes" id="UP000828390">
    <property type="component" value="Unassembled WGS sequence"/>
</dbReference>
<gene>
    <name evidence="2" type="ORF">DPMN_132262</name>
</gene>
<dbReference type="EMBL" id="JAIWYP010000006">
    <property type="protein sequence ID" value="KAH3803990.1"/>
    <property type="molecule type" value="Genomic_DNA"/>
</dbReference>